<dbReference type="InterPro" id="IPR047676">
    <property type="entry name" value="FxLYD_dom"/>
</dbReference>
<keyword evidence="2" id="KW-1185">Reference proteome</keyword>
<dbReference type="EMBL" id="CP096659">
    <property type="protein sequence ID" value="UPV75114.1"/>
    <property type="molecule type" value="Genomic_DNA"/>
</dbReference>
<proteinExistence type="predicted"/>
<dbReference type="RefSeq" id="WP_248651157.1">
    <property type="nucleotide sequence ID" value="NZ_CP096659.1"/>
</dbReference>
<name>A0A8U0HWZ9_9EURY</name>
<organism evidence="1 2">
    <name type="scientific">Halorussus limi</name>
    <dbReference type="NCBI Taxonomy" id="2938695"/>
    <lineage>
        <taxon>Archaea</taxon>
        <taxon>Methanobacteriati</taxon>
        <taxon>Methanobacteriota</taxon>
        <taxon>Stenosarchaea group</taxon>
        <taxon>Halobacteria</taxon>
        <taxon>Halobacteriales</taxon>
        <taxon>Haladaptataceae</taxon>
        <taxon>Halorussus</taxon>
    </lineage>
</organism>
<dbReference type="Proteomes" id="UP000830729">
    <property type="component" value="Chromosome"/>
</dbReference>
<dbReference type="KEGG" id="halx:M0R89_03365"/>
<sequence>MASIPPIIDIRDDLRRAQDEADADVSDDFETVRDRLDAFGERDRADREGVVDEIDNQLLRVEELLDDEEATRAVRSARNRLHIYRESLDQTDPNLAVVDSGVRQHEEPEADGVLPVGEVTLTATVANSGDDAEVVPVVGFYDGDGEELESVRGPAFDLEAGTEGQIELEVDVPSDATHYAVSVVRAS</sequence>
<evidence type="ECO:0000313" key="1">
    <source>
        <dbReference type="EMBL" id="UPV75114.1"/>
    </source>
</evidence>
<dbReference type="InterPro" id="IPR055975">
    <property type="entry name" value="DUF7553"/>
</dbReference>
<protein>
    <submittedName>
        <fullName evidence="1">FxLYD domain-containing protein</fullName>
    </submittedName>
</protein>
<reference evidence="1 2" key="1">
    <citation type="submission" date="2022-04" db="EMBL/GenBank/DDBJ databases">
        <title>Diverse halophilic archaea isolated from saline environments.</title>
        <authorList>
            <person name="Cui H.-L."/>
        </authorList>
    </citation>
    <scope>NUCLEOTIDE SEQUENCE [LARGE SCALE GENOMIC DNA]</scope>
    <source>
        <strain evidence="1 2">XZYJT49</strain>
    </source>
</reference>
<dbReference type="AlphaFoldDB" id="A0A8U0HWZ9"/>
<gene>
    <name evidence="1" type="ORF">M0R89_03365</name>
</gene>
<dbReference type="Pfam" id="PF24430">
    <property type="entry name" value="DUF7553"/>
    <property type="match status" value="1"/>
</dbReference>
<evidence type="ECO:0000313" key="2">
    <source>
        <dbReference type="Proteomes" id="UP000830729"/>
    </source>
</evidence>
<dbReference type="GeneID" id="72184206"/>
<dbReference type="NCBIfam" id="NF038353">
    <property type="entry name" value="FxLYD_dom"/>
    <property type="match status" value="1"/>
</dbReference>
<accession>A0A8U0HWZ9</accession>